<sequence>MRSFRGEEQPGFLDLVGTWLSQQSWFKAAPGRRVITRVGGLRLPAPEGEPDQRVHLELHVFLVEHAAGQERLAVPMALRSRPSALAGKAAFIGRLRAADGDLWVYDGAHDRAFLAAIHEMVRRGQGSRNGRSRGQAFEDFADWPAFSATLQRTVLEPPTAAMTRTAITLEAGTGQDQRTIIDFPRRPDQRSGALDTVVRMGRTGSRTVSRVLGVVTGTWPEADSEAAEQPWVSCDLGVIREASLGAPAASAQVDAALLEASDFQSEAEQIGRTLGNFHADLAGTFGAYPQTDQQRMNTIDQAVAALEHSWSQVHTTLEESEADVLGATVDRLITQLRETDQAMSLQKIHGALNLERIRAAGPEGPWIIDEQGGMSDHALPLRDVVAVLISIAELTMQRMTTESPPESTPASAQTPRSAQADVSELDGELWCEQVTTALLQGYRHSDAAEAGLDSTLFHAAVLTEALDLVQRSEGRWIFGRSLALNPE</sequence>
<dbReference type="STRING" id="317018.AVL63_13250"/>
<keyword evidence="3" id="KW-0418">Kinase</keyword>
<dbReference type="Pfam" id="PF18085">
    <property type="entry name" value="Mak_N_cap"/>
    <property type="match status" value="1"/>
</dbReference>
<dbReference type="AlphaFoldDB" id="A0A0W8ICC0"/>
<dbReference type="RefSeq" id="WP_058889616.1">
    <property type="nucleotide sequence ID" value="NZ_BAAAKT010000004.1"/>
</dbReference>
<dbReference type="InterPro" id="IPR040999">
    <property type="entry name" value="Mak_N_cap"/>
</dbReference>
<proteinExistence type="predicted"/>
<comment type="caution">
    <text evidence="7">The sequence shown here is derived from an EMBL/GenBank/DDBJ whole genome shotgun (WGS) entry which is preliminary data.</text>
</comment>
<keyword evidence="4" id="KW-0067">ATP-binding</keyword>
<reference evidence="8 10" key="3">
    <citation type="submission" date="2020-08" db="EMBL/GenBank/DDBJ databases">
        <title>Sequencing the genomes of 1000 actinobacteria strains.</title>
        <authorList>
            <person name="Klenk H.-P."/>
        </authorList>
    </citation>
    <scope>NUCLEOTIDE SEQUENCE [LARGE SCALE GENOMIC DNA]</scope>
    <source>
        <strain evidence="8 10">DSM 19081</strain>
    </source>
</reference>
<feature type="domain" description="Maltokinase N-terminal cap" evidence="6">
    <location>
        <begin position="19"/>
        <end position="110"/>
    </location>
</feature>
<dbReference type="Proteomes" id="UP000054023">
    <property type="component" value="Unassembled WGS sequence"/>
</dbReference>
<gene>
    <name evidence="7" type="ORF">AVL63_13250</name>
    <name evidence="8" type="ORF">HNR24_002373</name>
</gene>
<evidence type="ECO:0000313" key="8">
    <source>
        <dbReference type="EMBL" id="MBA8922440.1"/>
    </source>
</evidence>
<dbReference type="GO" id="GO:0005524">
    <property type="term" value="F:ATP binding"/>
    <property type="evidence" value="ECO:0007669"/>
    <property type="project" value="UniProtKB-KW"/>
</dbReference>
<dbReference type="Gene3D" id="3.90.1200.10">
    <property type="match status" value="1"/>
</dbReference>
<organism evidence="7 9">
    <name type="scientific">Nesterenkonia jeotgali</name>
    <dbReference type="NCBI Taxonomy" id="317018"/>
    <lineage>
        <taxon>Bacteria</taxon>
        <taxon>Bacillati</taxon>
        <taxon>Actinomycetota</taxon>
        <taxon>Actinomycetes</taxon>
        <taxon>Micrococcales</taxon>
        <taxon>Micrococcaceae</taxon>
        <taxon>Nesterenkonia</taxon>
    </lineage>
</organism>
<dbReference type="Proteomes" id="UP000546252">
    <property type="component" value="Unassembled WGS sequence"/>
</dbReference>
<keyword evidence="9" id="KW-1185">Reference proteome</keyword>
<reference evidence="9" key="1">
    <citation type="submission" date="2015-12" db="EMBL/GenBank/DDBJ databases">
        <authorList>
            <person name="Nair G.R."/>
            <person name="Kaur G."/>
            <person name="Mayilraj S."/>
        </authorList>
    </citation>
    <scope>NUCLEOTIDE SEQUENCE [LARGE SCALE GENOMIC DNA]</scope>
    <source>
        <strain evidence="9">CD08_7</strain>
    </source>
</reference>
<evidence type="ECO:0000256" key="2">
    <source>
        <dbReference type="ARBA" id="ARBA00022741"/>
    </source>
</evidence>
<protein>
    <recommendedName>
        <fullName evidence="6">Maltokinase N-terminal cap domain-containing protein</fullName>
    </recommendedName>
</protein>
<dbReference type="EMBL" id="LQBM01000005">
    <property type="protein sequence ID" value="KUG57597.1"/>
    <property type="molecule type" value="Genomic_DNA"/>
</dbReference>
<evidence type="ECO:0000259" key="6">
    <source>
        <dbReference type="Pfam" id="PF18085"/>
    </source>
</evidence>
<evidence type="ECO:0000313" key="9">
    <source>
        <dbReference type="Proteomes" id="UP000054023"/>
    </source>
</evidence>
<keyword evidence="2" id="KW-0547">Nucleotide-binding</keyword>
<name>A0A0W8ICC0_9MICC</name>
<dbReference type="EMBL" id="JACJIH010000001">
    <property type="protein sequence ID" value="MBA8922440.1"/>
    <property type="molecule type" value="Genomic_DNA"/>
</dbReference>
<accession>A0A0W8ICC0</accession>
<reference evidence="7" key="2">
    <citation type="submission" date="2015-12" db="EMBL/GenBank/DDBJ databases">
        <authorList>
            <person name="Shamseldin A."/>
            <person name="Moawad H."/>
            <person name="Abd El-Rahim W.M."/>
            <person name="Sadowsky M.J."/>
        </authorList>
    </citation>
    <scope>NUCLEOTIDE SEQUENCE [LARGE SCALE GENOMIC DNA]</scope>
    <source>
        <strain evidence="7">CD08_7</strain>
    </source>
</reference>
<evidence type="ECO:0000256" key="4">
    <source>
        <dbReference type="ARBA" id="ARBA00022840"/>
    </source>
</evidence>
<evidence type="ECO:0000256" key="3">
    <source>
        <dbReference type="ARBA" id="ARBA00022777"/>
    </source>
</evidence>
<feature type="compositionally biased region" description="Polar residues" evidence="5">
    <location>
        <begin position="398"/>
        <end position="417"/>
    </location>
</feature>
<dbReference type="GO" id="GO:0016301">
    <property type="term" value="F:kinase activity"/>
    <property type="evidence" value="ECO:0007669"/>
    <property type="project" value="UniProtKB-KW"/>
</dbReference>
<keyword evidence="1" id="KW-0808">Transferase</keyword>
<evidence type="ECO:0000313" key="10">
    <source>
        <dbReference type="Proteomes" id="UP000546252"/>
    </source>
</evidence>
<evidence type="ECO:0000256" key="1">
    <source>
        <dbReference type="ARBA" id="ARBA00022679"/>
    </source>
</evidence>
<evidence type="ECO:0000256" key="5">
    <source>
        <dbReference type="SAM" id="MobiDB-lite"/>
    </source>
</evidence>
<dbReference type="OrthoDB" id="3787729at2"/>
<evidence type="ECO:0000313" key="7">
    <source>
        <dbReference type="EMBL" id="KUG57597.1"/>
    </source>
</evidence>
<feature type="region of interest" description="Disordered" evidence="5">
    <location>
        <begin position="398"/>
        <end position="421"/>
    </location>
</feature>